<organism evidence="2 3">
    <name type="scientific">Datura stramonium</name>
    <name type="common">Jimsonweed</name>
    <name type="synonym">Common thornapple</name>
    <dbReference type="NCBI Taxonomy" id="4076"/>
    <lineage>
        <taxon>Eukaryota</taxon>
        <taxon>Viridiplantae</taxon>
        <taxon>Streptophyta</taxon>
        <taxon>Embryophyta</taxon>
        <taxon>Tracheophyta</taxon>
        <taxon>Spermatophyta</taxon>
        <taxon>Magnoliopsida</taxon>
        <taxon>eudicotyledons</taxon>
        <taxon>Gunneridae</taxon>
        <taxon>Pentapetalae</taxon>
        <taxon>asterids</taxon>
        <taxon>lamiids</taxon>
        <taxon>Solanales</taxon>
        <taxon>Solanaceae</taxon>
        <taxon>Solanoideae</taxon>
        <taxon>Datureae</taxon>
        <taxon>Datura</taxon>
    </lineage>
</organism>
<protein>
    <submittedName>
        <fullName evidence="2">Uncharacterized protein</fullName>
    </submittedName>
</protein>
<dbReference type="Proteomes" id="UP000823775">
    <property type="component" value="Unassembled WGS sequence"/>
</dbReference>
<sequence>MENENALGKSKDQKNNGNEIKNLLALKSIFSFNGKKRNDDSEGADDAARTPPYQPLPFLSPLANSVVSRCCKKDIVDCINLSLVLWYPG</sequence>
<keyword evidence="3" id="KW-1185">Reference proteome</keyword>
<feature type="region of interest" description="Disordered" evidence="1">
    <location>
        <begin position="36"/>
        <end position="55"/>
    </location>
</feature>
<reference evidence="2 3" key="1">
    <citation type="journal article" date="2021" name="BMC Genomics">
        <title>Datura genome reveals duplications of psychoactive alkaloid biosynthetic genes and high mutation rate following tissue culture.</title>
        <authorList>
            <person name="Rajewski A."/>
            <person name="Carter-House D."/>
            <person name="Stajich J."/>
            <person name="Litt A."/>
        </authorList>
    </citation>
    <scope>NUCLEOTIDE SEQUENCE [LARGE SCALE GENOMIC DNA]</scope>
    <source>
        <strain evidence="2">AR-01</strain>
    </source>
</reference>
<gene>
    <name evidence="2" type="ORF">HAX54_003282</name>
</gene>
<evidence type="ECO:0000313" key="2">
    <source>
        <dbReference type="EMBL" id="MCD7466506.1"/>
    </source>
</evidence>
<dbReference type="EMBL" id="JACEIK010001150">
    <property type="protein sequence ID" value="MCD7466506.1"/>
    <property type="molecule type" value="Genomic_DNA"/>
</dbReference>
<evidence type="ECO:0000313" key="3">
    <source>
        <dbReference type="Proteomes" id="UP000823775"/>
    </source>
</evidence>
<name>A0ABS8T644_DATST</name>
<accession>A0ABS8T644</accession>
<proteinExistence type="predicted"/>
<comment type="caution">
    <text evidence="2">The sequence shown here is derived from an EMBL/GenBank/DDBJ whole genome shotgun (WGS) entry which is preliminary data.</text>
</comment>
<evidence type="ECO:0000256" key="1">
    <source>
        <dbReference type="SAM" id="MobiDB-lite"/>
    </source>
</evidence>